<accession>U4QWV9</accession>
<evidence type="ECO:0000313" key="2">
    <source>
        <dbReference type="Proteomes" id="UP000016860"/>
    </source>
</evidence>
<dbReference type="PATRIC" id="fig|1330534.3.peg.3992"/>
<proteinExistence type="predicted"/>
<dbReference type="STRING" id="1330534.L323_20095"/>
<evidence type="ECO:0000313" key="1">
    <source>
        <dbReference type="EMBL" id="EPR07798.1"/>
    </source>
</evidence>
<gene>
    <name evidence="1" type="ORF">L323_20095</name>
</gene>
<reference evidence="1 2" key="1">
    <citation type="journal article" date="2013" name="Genome Announc.">
        <title>Draft Genome Sequence of the Cellulolytic Bacterium Clostridium papyrosolvens C7 (ATCC 700395).</title>
        <authorList>
            <person name="Zepeda V."/>
            <person name="Dassa B."/>
            <person name="Borovok I."/>
            <person name="Lamed R."/>
            <person name="Bayer E.A."/>
            <person name="Cate J.H."/>
        </authorList>
    </citation>
    <scope>NUCLEOTIDE SEQUENCE [LARGE SCALE GENOMIC DNA]</scope>
    <source>
        <strain evidence="1 2">C7</strain>
    </source>
</reference>
<name>U4QWV9_9FIRM</name>
<organism evidence="1 2">
    <name type="scientific">Ruminiclostridium papyrosolvens C7</name>
    <dbReference type="NCBI Taxonomy" id="1330534"/>
    <lineage>
        <taxon>Bacteria</taxon>
        <taxon>Bacillati</taxon>
        <taxon>Bacillota</taxon>
        <taxon>Clostridia</taxon>
        <taxon>Eubacteriales</taxon>
        <taxon>Oscillospiraceae</taxon>
        <taxon>Ruminiclostridium</taxon>
    </lineage>
</organism>
<sequence>MTINCTIFSFMIRLFKAIYFSTYIGNFEVVKIKKLFLILGNGFSIDLISQIGIKDIDVMNLFSNGARVPWPENGEKGFLSYKYSPFLWNLGAHPNISKEESLEIIEEIVTCANATESAIFKNPSSRQDIYNRNTKPTGNVYINAYLELSHYLKYLFINYDKIMDFGSIINNSDFLKWKWLKFFAKFKSGSGEYDKIFIVTYNYDIWLERMLKYLEITFDIVKIDVNRNSSVKIIKPHGSISFYDKRIFSGDINIYNKEISGPSLNELGVRYEDLTRPTLTNSIIPPAGDSGRIYNEWSVKLRKEAVKIAKTLKDNDDVILCGVSYWHVDRSEIDELLTSFDPNVNIKLINPKPPKTLNAVLTSLFNNYQCYTDTDILGV</sequence>
<protein>
    <recommendedName>
        <fullName evidence="3">SIR2-like domain-containing protein</fullName>
    </recommendedName>
</protein>
<dbReference type="Proteomes" id="UP000016860">
    <property type="component" value="Unassembled WGS sequence"/>
</dbReference>
<dbReference type="EMBL" id="ATAY01000098">
    <property type="protein sequence ID" value="EPR07798.1"/>
    <property type="molecule type" value="Genomic_DNA"/>
</dbReference>
<comment type="caution">
    <text evidence="1">The sequence shown here is derived from an EMBL/GenBank/DDBJ whole genome shotgun (WGS) entry which is preliminary data.</text>
</comment>
<dbReference type="AlphaFoldDB" id="U4QWV9"/>
<evidence type="ECO:0008006" key="3">
    <source>
        <dbReference type="Google" id="ProtNLM"/>
    </source>
</evidence>